<evidence type="ECO:0000313" key="4">
    <source>
        <dbReference type="Proteomes" id="UP000746535"/>
    </source>
</evidence>
<dbReference type="PANTHER" id="PTHR43777">
    <property type="entry name" value="MOLYBDENUM COFACTOR CYTIDYLYLTRANSFERASE"/>
    <property type="match status" value="1"/>
</dbReference>
<dbReference type="Pfam" id="PF12804">
    <property type="entry name" value="NTP_transf_3"/>
    <property type="match status" value="1"/>
</dbReference>
<evidence type="ECO:0000256" key="1">
    <source>
        <dbReference type="ARBA" id="ARBA00022842"/>
    </source>
</evidence>
<gene>
    <name evidence="3" type="ORF">HBH25_04240</name>
</gene>
<dbReference type="SUPFAM" id="SSF53448">
    <property type="entry name" value="Nucleotide-diphospho-sugar transferases"/>
    <property type="match status" value="1"/>
</dbReference>
<organism evidence="3 4">
    <name type="scientific">Pseudomonas quercus</name>
    <dbReference type="NCBI Taxonomy" id="2722792"/>
    <lineage>
        <taxon>Bacteria</taxon>
        <taxon>Pseudomonadati</taxon>
        <taxon>Pseudomonadota</taxon>
        <taxon>Gammaproteobacteria</taxon>
        <taxon>Pseudomonadales</taxon>
        <taxon>Pseudomonadaceae</taxon>
        <taxon>Pseudomonas</taxon>
    </lineage>
</organism>
<dbReference type="Gene3D" id="3.90.550.10">
    <property type="entry name" value="Spore Coat Polysaccharide Biosynthesis Protein SpsA, Chain A"/>
    <property type="match status" value="1"/>
</dbReference>
<dbReference type="Proteomes" id="UP000746535">
    <property type="component" value="Unassembled WGS sequence"/>
</dbReference>
<dbReference type="EMBL" id="JAAVJI010000002">
    <property type="protein sequence ID" value="NJP00071.1"/>
    <property type="molecule type" value="Genomic_DNA"/>
</dbReference>
<keyword evidence="1" id="KW-0460">Magnesium</keyword>
<reference evidence="3 4" key="1">
    <citation type="submission" date="2020-03" db="EMBL/GenBank/DDBJ databases">
        <authorList>
            <person name="Wang L."/>
            <person name="He N."/>
            <person name="Li Y."/>
            <person name="Fang Y."/>
            <person name="Zhang F."/>
        </authorList>
    </citation>
    <scope>NUCLEOTIDE SEQUENCE [LARGE SCALE GENOMIC DNA]</scope>
    <source>
        <strain evidence="4">hsmgli-8</strain>
    </source>
</reference>
<evidence type="ECO:0000313" key="3">
    <source>
        <dbReference type="EMBL" id="NJP00071.1"/>
    </source>
</evidence>
<dbReference type="InterPro" id="IPR029044">
    <property type="entry name" value="Nucleotide-diphossugar_trans"/>
</dbReference>
<evidence type="ECO:0000259" key="2">
    <source>
        <dbReference type="Pfam" id="PF12804"/>
    </source>
</evidence>
<protein>
    <submittedName>
        <fullName evidence="3">Nucleotidyltransferase family protein</fullName>
    </submittedName>
</protein>
<dbReference type="RefSeq" id="WP_168081872.1">
    <property type="nucleotide sequence ID" value="NZ_JAAVJI010000002.1"/>
</dbReference>
<proteinExistence type="predicted"/>
<feature type="domain" description="MobA-like NTP transferase" evidence="2">
    <location>
        <begin position="6"/>
        <end position="172"/>
    </location>
</feature>
<sequence>MKRTCAILLAAGYGRRFVEQAGIPSNKLLAPCIGRDGARRPVLEHALRAFAGWSGTGVLVVRRDSERRDELKALASQYGFDLLDVASSGIGDSLSAAVGAYPTAQGWLVALGDMPWVRPHTIQSVYAGMTPEGICLPVYEGQRGHPVGFGATYGQALSALNGDQGGRRLFEQGRVTLLEVNDPGIVRDVDVPKDLA</sequence>
<comment type="caution">
    <text evidence="3">The sequence shown here is derived from an EMBL/GenBank/DDBJ whole genome shotgun (WGS) entry which is preliminary data.</text>
</comment>
<dbReference type="InterPro" id="IPR025877">
    <property type="entry name" value="MobA-like_NTP_Trfase"/>
</dbReference>
<dbReference type="CDD" id="cd04182">
    <property type="entry name" value="GT_2_like_f"/>
    <property type="match status" value="1"/>
</dbReference>
<keyword evidence="4" id="KW-1185">Reference proteome</keyword>
<accession>A0ABX0YCW9</accession>
<name>A0ABX0YCW9_9PSED</name>
<dbReference type="PANTHER" id="PTHR43777:SF1">
    <property type="entry name" value="MOLYBDENUM COFACTOR CYTIDYLYLTRANSFERASE"/>
    <property type="match status" value="1"/>
</dbReference>